<feature type="chain" id="PRO_5019181150" description="DUF4350 domain-containing protein" evidence="2">
    <location>
        <begin position="38"/>
        <end position="653"/>
    </location>
</feature>
<dbReference type="Proteomes" id="UP000280307">
    <property type="component" value="Unassembled WGS sequence"/>
</dbReference>
<reference evidence="3 4" key="1">
    <citation type="submission" date="2018-12" db="EMBL/GenBank/DDBJ databases">
        <title>Genome Sequence of Candidatus Viridilinea halotolerans isolated from saline sulfide-rich spring.</title>
        <authorList>
            <person name="Grouzdev D.S."/>
            <person name="Burganskaya E.I."/>
            <person name="Krutkina M.S."/>
            <person name="Sukhacheva M.V."/>
            <person name="Gorlenko V.M."/>
        </authorList>
    </citation>
    <scope>NUCLEOTIDE SEQUENCE [LARGE SCALE GENOMIC DNA]</scope>
    <source>
        <strain evidence="3">Chok-6</strain>
    </source>
</reference>
<dbReference type="SUPFAM" id="SSF52317">
    <property type="entry name" value="Class I glutamine amidotransferase-like"/>
    <property type="match status" value="1"/>
</dbReference>
<sequence>MNLVRLVLPSHTSVAALLWRLALLAALLLSSTAVASAQPGPPPVTMDIRVGFDGNGRYRLNHWFPTEIIVANDGPDLRGTLEWQFMGMDEPSFRYALDLPRGARKALQLPIIATNTMRRATVTLVVDGRKLFSSNAQLQPVPGDVVLVGVLSSDQSLLNSLRAAQFAPRIGSVVVPLDQSMFPDQARLLAGLDLIFIHELPLGELSPGQRDALESWVAMGGRLIVGGGQAGSLAAANLAHLLPVEVGPLRANVDLAPLEQLVDPEHPQLAAGTATANSVTLRPSGRSLDRAQLVTVKDHGAGQVFFAAFDLSETRTWGNEVQFWNDSSVLSLEPRVEVAPAFRFRGENLMREVLNLPALRLPSTWLMLGLMATYIIVVGPLNFFILRRMRRLEWAWFTTPALVALFLVAAYSSSLLLRGNQPQITQLAIVQGAQGSNLGQQTSFLSIYSPQRRSYQIDFAANTLLTPNSFESWRATDITVHSDDLSVGFEELLVDVSSLRNLLLEQPVTTLPQVAAELEVRPDRLVGELRLESSVVLHNALLVTGEHAQLLGDLASGDSVALDLALNSFNFPHQLSRASSGPIQRHQVLSNIFGQDRFAVGGPQFGASRRGMPDGGIYLMGWSSEGGAALRLDGRDVVPDGETLYIIRLRDGL</sequence>
<feature type="transmembrane region" description="Helical" evidence="1">
    <location>
        <begin position="394"/>
        <end position="417"/>
    </location>
</feature>
<protein>
    <recommendedName>
        <fullName evidence="5">DUF4350 domain-containing protein</fullName>
    </recommendedName>
</protein>
<keyword evidence="2" id="KW-0732">Signal</keyword>
<organism evidence="3 4">
    <name type="scientific">Candidatus Viridilinea halotolerans</name>
    <dbReference type="NCBI Taxonomy" id="2491704"/>
    <lineage>
        <taxon>Bacteria</taxon>
        <taxon>Bacillati</taxon>
        <taxon>Chloroflexota</taxon>
        <taxon>Chloroflexia</taxon>
        <taxon>Chloroflexales</taxon>
        <taxon>Chloroflexineae</taxon>
        <taxon>Oscillochloridaceae</taxon>
        <taxon>Candidatus Viridilinea</taxon>
    </lineage>
</organism>
<dbReference type="Gene3D" id="3.40.50.880">
    <property type="match status" value="1"/>
</dbReference>
<comment type="caution">
    <text evidence="3">The sequence shown here is derived from an EMBL/GenBank/DDBJ whole genome shotgun (WGS) entry which is preliminary data.</text>
</comment>
<keyword evidence="1" id="KW-1133">Transmembrane helix</keyword>
<feature type="transmembrane region" description="Helical" evidence="1">
    <location>
        <begin position="365"/>
        <end position="385"/>
    </location>
</feature>
<name>A0A426TYY6_9CHLR</name>
<dbReference type="InterPro" id="IPR029062">
    <property type="entry name" value="Class_I_gatase-like"/>
</dbReference>
<evidence type="ECO:0008006" key="5">
    <source>
        <dbReference type="Google" id="ProtNLM"/>
    </source>
</evidence>
<evidence type="ECO:0000256" key="2">
    <source>
        <dbReference type="SAM" id="SignalP"/>
    </source>
</evidence>
<dbReference type="EMBL" id="RSAS01000452">
    <property type="protein sequence ID" value="RRR71426.1"/>
    <property type="molecule type" value="Genomic_DNA"/>
</dbReference>
<evidence type="ECO:0000313" key="4">
    <source>
        <dbReference type="Proteomes" id="UP000280307"/>
    </source>
</evidence>
<proteinExistence type="predicted"/>
<feature type="signal peptide" evidence="2">
    <location>
        <begin position="1"/>
        <end position="37"/>
    </location>
</feature>
<keyword evidence="1" id="KW-0472">Membrane</keyword>
<evidence type="ECO:0000313" key="3">
    <source>
        <dbReference type="EMBL" id="RRR71426.1"/>
    </source>
</evidence>
<gene>
    <name evidence="3" type="ORF">EI684_11635</name>
</gene>
<accession>A0A426TYY6</accession>
<dbReference type="AlphaFoldDB" id="A0A426TYY6"/>
<evidence type="ECO:0000256" key="1">
    <source>
        <dbReference type="SAM" id="Phobius"/>
    </source>
</evidence>
<keyword evidence="1" id="KW-0812">Transmembrane</keyword>